<reference evidence="4 5" key="1">
    <citation type="submission" date="2015-06" db="EMBL/GenBank/DDBJ databases">
        <title>A Comprehensive Approach to Explore the Metabolic and Phylogenetic Diversity of Bacterial Steroid Degradation in the Environment: Testosterone as an Example.</title>
        <authorList>
            <person name="Yang F.-C."/>
            <person name="Chen Y.-L."/>
            <person name="Yu C.-P."/>
            <person name="Tang S.-L."/>
            <person name="Wang P.-H."/>
            <person name="Ismail W."/>
            <person name="Wang C.-H."/>
            <person name="Yang C.-Y."/>
            <person name="Chiang Y.-R."/>
        </authorList>
    </citation>
    <scope>NUCLEOTIDE SEQUENCE [LARGE SCALE GENOMIC DNA]</scope>
    <source>
        <strain evidence="4 5">DSM 18526</strain>
    </source>
</reference>
<feature type="DNA-binding region" description="H-T-H motif" evidence="2">
    <location>
        <begin position="62"/>
        <end position="81"/>
    </location>
</feature>
<keyword evidence="5" id="KW-1185">Reference proteome</keyword>
<evidence type="ECO:0000259" key="3">
    <source>
        <dbReference type="PROSITE" id="PS50977"/>
    </source>
</evidence>
<gene>
    <name evidence="4" type="ORF">ACG33_10805</name>
</gene>
<dbReference type="PROSITE" id="PS50977">
    <property type="entry name" value="HTH_TETR_2"/>
    <property type="match status" value="1"/>
</dbReference>
<dbReference type="AlphaFoldDB" id="A0A127FD90"/>
<dbReference type="GO" id="GO:0003677">
    <property type="term" value="F:DNA binding"/>
    <property type="evidence" value="ECO:0007669"/>
    <property type="project" value="UniProtKB-UniRule"/>
</dbReference>
<dbReference type="EMBL" id="CP011971">
    <property type="protein sequence ID" value="AMN47578.1"/>
    <property type="molecule type" value="Genomic_DNA"/>
</dbReference>
<dbReference type="RefSeq" id="WP_168160071.1">
    <property type="nucleotide sequence ID" value="NZ_CP011971.1"/>
</dbReference>
<accession>A0A127FD90</accession>
<dbReference type="Gene3D" id="1.10.357.10">
    <property type="entry name" value="Tetracycline Repressor, domain 2"/>
    <property type="match status" value="1"/>
</dbReference>
<proteinExistence type="predicted"/>
<name>A0A127FD90_STEDE</name>
<dbReference type="PRINTS" id="PR00455">
    <property type="entry name" value="HTHTETR"/>
</dbReference>
<dbReference type="STRING" id="465721.ACG33_10805"/>
<evidence type="ECO:0000256" key="1">
    <source>
        <dbReference type="ARBA" id="ARBA00023125"/>
    </source>
</evidence>
<organism evidence="4 5">
    <name type="scientific">Steroidobacter denitrificans</name>
    <dbReference type="NCBI Taxonomy" id="465721"/>
    <lineage>
        <taxon>Bacteria</taxon>
        <taxon>Pseudomonadati</taxon>
        <taxon>Pseudomonadota</taxon>
        <taxon>Gammaproteobacteria</taxon>
        <taxon>Steroidobacterales</taxon>
        <taxon>Steroidobacteraceae</taxon>
        <taxon>Steroidobacter</taxon>
    </lineage>
</organism>
<protein>
    <recommendedName>
        <fullName evidence="3">HTH tetR-type domain-containing protein</fullName>
    </recommendedName>
</protein>
<dbReference type="Proteomes" id="UP000070250">
    <property type="component" value="Chromosome"/>
</dbReference>
<feature type="domain" description="HTH tetR-type" evidence="3">
    <location>
        <begin position="39"/>
        <end position="99"/>
    </location>
</feature>
<dbReference type="KEGG" id="sdf:ACG33_10805"/>
<dbReference type="InterPro" id="IPR009057">
    <property type="entry name" value="Homeodomain-like_sf"/>
</dbReference>
<sequence length="235" mass="26355">MAKRNDGHENIIATYAMTRREPSVVAHVRGSGRQARKSLVTQTAILEAVIKCLVDKGYTKTTMESVAKYAKVSRGAMMHHFSSRAEVIEKAALYLVDRRLEEFEVLARRIVPPLADGKKPPLSHMMKAMELVRTYYSLPSFAAVHELLLAARTNKKLAKTVQRAQRLLNDGIAPIVLRVFPFWTDKSPQLVVVLTDLIHFAFRGLAMSHMDDLDSTRIANLENLLAHIAHDKSAT</sequence>
<keyword evidence="1 2" id="KW-0238">DNA-binding</keyword>
<dbReference type="InterPro" id="IPR001647">
    <property type="entry name" value="HTH_TetR"/>
</dbReference>
<evidence type="ECO:0000313" key="4">
    <source>
        <dbReference type="EMBL" id="AMN47578.1"/>
    </source>
</evidence>
<evidence type="ECO:0000256" key="2">
    <source>
        <dbReference type="PROSITE-ProRule" id="PRU00335"/>
    </source>
</evidence>
<evidence type="ECO:0000313" key="5">
    <source>
        <dbReference type="Proteomes" id="UP000070250"/>
    </source>
</evidence>
<dbReference type="SUPFAM" id="SSF46689">
    <property type="entry name" value="Homeodomain-like"/>
    <property type="match status" value="1"/>
</dbReference>
<dbReference type="Pfam" id="PF00440">
    <property type="entry name" value="TetR_N"/>
    <property type="match status" value="1"/>
</dbReference>